<keyword evidence="2" id="KW-1185">Reference proteome</keyword>
<organism evidence="1 2">
    <name type="scientific">Phytophthora citrophthora</name>
    <dbReference type="NCBI Taxonomy" id="4793"/>
    <lineage>
        <taxon>Eukaryota</taxon>
        <taxon>Sar</taxon>
        <taxon>Stramenopiles</taxon>
        <taxon>Oomycota</taxon>
        <taxon>Peronosporomycetes</taxon>
        <taxon>Peronosporales</taxon>
        <taxon>Peronosporaceae</taxon>
        <taxon>Phytophthora</taxon>
    </lineage>
</organism>
<proteinExistence type="predicted"/>
<dbReference type="EMBL" id="JASMQC010000006">
    <property type="protein sequence ID" value="KAK1944200.1"/>
    <property type="molecule type" value="Genomic_DNA"/>
</dbReference>
<accession>A0AAD9GSV5</accession>
<comment type="caution">
    <text evidence="1">The sequence shown here is derived from an EMBL/GenBank/DDBJ whole genome shotgun (WGS) entry which is preliminary data.</text>
</comment>
<gene>
    <name evidence="1" type="ORF">P3T76_004112</name>
</gene>
<protein>
    <submittedName>
        <fullName evidence="1">Uncharacterized protein</fullName>
    </submittedName>
</protein>
<reference evidence="1" key="1">
    <citation type="submission" date="2023-08" db="EMBL/GenBank/DDBJ databases">
        <title>Reference Genome Resource for the Citrus Pathogen Phytophthora citrophthora.</title>
        <authorList>
            <person name="Moller H."/>
            <person name="Coetzee B."/>
            <person name="Rose L.J."/>
            <person name="Van Niekerk J.M."/>
        </authorList>
    </citation>
    <scope>NUCLEOTIDE SEQUENCE</scope>
    <source>
        <strain evidence="1">STE-U-9442</strain>
    </source>
</reference>
<dbReference type="AlphaFoldDB" id="A0AAD9GSV5"/>
<sequence length="159" mass="17775">MLPPRAVDCRFSLTTPAILDKGYPFPPEAFEVQGMVDLSISNMNLHQLPQHVALLSTKLSLIHIWATSIFFFWGWTDELAGPSPYYDDLEKNQNETATSFSVPLTPEYSQTLMDPSEANKNVILEAVRCNPTIEGLFYPHVMEVYFSAISIPPSLVGPV</sequence>
<dbReference type="Proteomes" id="UP001259832">
    <property type="component" value="Unassembled WGS sequence"/>
</dbReference>
<evidence type="ECO:0000313" key="2">
    <source>
        <dbReference type="Proteomes" id="UP001259832"/>
    </source>
</evidence>
<evidence type="ECO:0000313" key="1">
    <source>
        <dbReference type="EMBL" id="KAK1944200.1"/>
    </source>
</evidence>
<name>A0AAD9GSV5_9STRA</name>